<dbReference type="SUPFAM" id="SSF47203">
    <property type="entry name" value="Acyl-CoA dehydrogenase C-terminal domain-like"/>
    <property type="match status" value="1"/>
</dbReference>
<dbReference type="GO" id="GO:0005504">
    <property type="term" value="F:fatty acid binding"/>
    <property type="evidence" value="ECO:0007669"/>
    <property type="project" value="TreeGrafter"/>
</dbReference>
<dbReference type="HOGENOM" id="CLU_028041_1_0_1"/>
<dbReference type="InterPro" id="IPR036250">
    <property type="entry name" value="AcylCo_DH-like_C"/>
</dbReference>
<dbReference type="STRING" id="650164.K5W7V4"/>
<reference evidence="2 3" key="1">
    <citation type="journal article" date="2012" name="BMC Genomics">
        <title>Comparative genomics of the white-rot fungi, Phanerochaete carnosa and P. chrysosporium, to elucidate the genetic basis of the distinct wood types they colonize.</title>
        <authorList>
            <person name="Suzuki H."/>
            <person name="MacDonald J."/>
            <person name="Syed K."/>
            <person name="Salamov A."/>
            <person name="Hori C."/>
            <person name="Aerts A."/>
            <person name="Henrissat B."/>
            <person name="Wiebenga A."/>
            <person name="vanKuyk P.A."/>
            <person name="Barry K."/>
            <person name="Lindquist E."/>
            <person name="LaButti K."/>
            <person name="Lapidus A."/>
            <person name="Lucas S."/>
            <person name="Coutinho P."/>
            <person name="Gong Y."/>
            <person name="Samejima M."/>
            <person name="Mahadevan R."/>
            <person name="Abou-Zaid M."/>
            <person name="de Vries R.P."/>
            <person name="Igarashi K."/>
            <person name="Yadav J.S."/>
            <person name="Grigoriev I.V."/>
            <person name="Master E.R."/>
        </authorList>
    </citation>
    <scope>NUCLEOTIDE SEQUENCE [LARGE SCALE GENOMIC DNA]</scope>
    <source>
        <strain evidence="2 3">HHB-10118-sp</strain>
    </source>
</reference>
<dbReference type="InterPro" id="IPR055060">
    <property type="entry name" value="ACOX_C_alpha1"/>
</dbReference>
<organism evidence="2 3">
    <name type="scientific">Phanerochaete carnosa (strain HHB-10118-sp)</name>
    <name type="common">White-rot fungus</name>
    <name type="synonym">Peniophora carnosa</name>
    <dbReference type="NCBI Taxonomy" id="650164"/>
    <lineage>
        <taxon>Eukaryota</taxon>
        <taxon>Fungi</taxon>
        <taxon>Dikarya</taxon>
        <taxon>Basidiomycota</taxon>
        <taxon>Agaricomycotina</taxon>
        <taxon>Agaricomycetes</taxon>
        <taxon>Polyporales</taxon>
        <taxon>Phanerochaetaceae</taxon>
        <taxon>Phanerochaete</taxon>
    </lineage>
</organism>
<keyword evidence="3" id="KW-1185">Reference proteome</keyword>
<dbReference type="AlphaFoldDB" id="K5W7V4"/>
<dbReference type="GO" id="GO:0003997">
    <property type="term" value="F:acyl-CoA oxidase activity"/>
    <property type="evidence" value="ECO:0007669"/>
    <property type="project" value="InterPro"/>
</dbReference>
<dbReference type="EMBL" id="JH930469">
    <property type="protein sequence ID" value="EKM60028.1"/>
    <property type="molecule type" value="Genomic_DNA"/>
</dbReference>
<dbReference type="GO" id="GO:0005777">
    <property type="term" value="C:peroxisome"/>
    <property type="evidence" value="ECO:0007669"/>
    <property type="project" value="InterPro"/>
</dbReference>
<evidence type="ECO:0000259" key="1">
    <source>
        <dbReference type="Pfam" id="PF22924"/>
    </source>
</evidence>
<dbReference type="InterPro" id="IPR046373">
    <property type="entry name" value="Acyl-CoA_Oxase/DH_mid-dom_sf"/>
</dbReference>
<dbReference type="Pfam" id="PF22924">
    <property type="entry name" value="ACOX_C_alpha1"/>
    <property type="match status" value="1"/>
</dbReference>
<dbReference type="Gene3D" id="1.20.140.10">
    <property type="entry name" value="Butyryl-CoA Dehydrogenase, subunit A, domain 3"/>
    <property type="match status" value="1"/>
</dbReference>
<dbReference type="KEGG" id="pco:PHACADRAFT_138443"/>
<dbReference type="InterPro" id="IPR009100">
    <property type="entry name" value="AcylCoA_DH/oxidase_NM_dom_sf"/>
</dbReference>
<dbReference type="InterPro" id="IPR012258">
    <property type="entry name" value="Acyl-CoA_oxidase"/>
</dbReference>
<dbReference type="Proteomes" id="UP000008370">
    <property type="component" value="Unassembled WGS sequence"/>
</dbReference>
<dbReference type="GO" id="GO:0033540">
    <property type="term" value="P:fatty acid beta-oxidation using acyl-CoA oxidase"/>
    <property type="evidence" value="ECO:0007669"/>
    <property type="project" value="TreeGrafter"/>
</dbReference>
<dbReference type="GO" id="GO:0071949">
    <property type="term" value="F:FAD binding"/>
    <property type="evidence" value="ECO:0007669"/>
    <property type="project" value="InterPro"/>
</dbReference>
<protein>
    <recommendedName>
        <fullName evidence="1">Acyl-CoA oxidase C-alpha1 domain-containing protein</fullName>
    </recommendedName>
</protein>
<dbReference type="PANTHER" id="PTHR10909:SF382">
    <property type="entry name" value="ACYL-COENZYME A OXIDASE"/>
    <property type="match status" value="1"/>
</dbReference>
<dbReference type="Gene3D" id="2.40.110.10">
    <property type="entry name" value="Butyryl-CoA Dehydrogenase, subunit A, domain 2"/>
    <property type="match status" value="1"/>
</dbReference>
<dbReference type="OrthoDB" id="538336at2759"/>
<dbReference type="InParanoid" id="K5W7V4"/>
<sequence length="588" mass="64383">MPPAYPWFLPLYVSSSARLAMSRTPKHTLHLLSTPAFVVPTHALTRTEKAKLTYERAKEYVRAYRLSMDDVLALSPKFWQLHQDPLTALDGGAATLVTIQVNLTAGTIARHAARRPELVPLVDDLLSYRKHGQFLMTEVGHGLDIANLETTATLLPSGEFTLNTPTPEAAKFMPPAIPAGLPTIAVVWAKLIVHGQDRGIRPFVVPLNDGRQMCTGIKSILLPERGGPNPVDHAITSFHNVRLPSQSILGSIEKAVSPRLALTQSMWRVVCGTIAIGCLALPLMKGCVTIGAMYSLRRHVGEPNNRIPIMHFRTQQIPILTLTAQIYVMEAFVEWCTNVFSDITVDYRVRHAIAGILKATIVGHMNASAIAIADRCGVQGLFAHNQMTTIHNDARGIAIAEGDILVLSIKLATEMLQGRYKVPAARDQEGLLARHEAGLFDESRAVLASCAHHRSNEVNKLVLPQCQAIIEAMGHRMAYEAAVAAGVQQPLVELYVASCMKRDGAWYVENAGVSRKALDGMEDRALDAVLPQVGQLVRAMGVGPWITSKIVSDERWDAFVEDCQVFEGQAEVNVFQAERAAESVRSHL</sequence>
<evidence type="ECO:0000313" key="3">
    <source>
        <dbReference type="Proteomes" id="UP000008370"/>
    </source>
</evidence>
<dbReference type="GO" id="GO:0055088">
    <property type="term" value="P:lipid homeostasis"/>
    <property type="evidence" value="ECO:0007669"/>
    <property type="project" value="TreeGrafter"/>
</dbReference>
<dbReference type="SUPFAM" id="SSF56645">
    <property type="entry name" value="Acyl-CoA dehydrogenase NM domain-like"/>
    <property type="match status" value="1"/>
</dbReference>
<dbReference type="GeneID" id="18908420"/>
<proteinExistence type="predicted"/>
<gene>
    <name evidence="2" type="ORF">PHACADRAFT_138443</name>
</gene>
<name>K5W7V4_PHACS</name>
<dbReference type="PANTHER" id="PTHR10909">
    <property type="entry name" value="ELECTRON TRANSPORT OXIDOREDUCTASE"/>
    <property type="match status" value="1"/>
</dbReference>
<dbReference type="RefSeq" id="XP_007392576.1">
    <property type="nucleotide sequence ID" value="XM_007392514.1"/>
</dbReference>
<feature type="domain" description="Acyl-CoA oxidase C-alpha1" evidence="1">
    <location>
        <begin position="284"/>
        <end position="413"/>
    </location>
</feature>
<accession>K5W7V4</accession>
<evidence type="ECO:0000313" key="2">
    <source>
        <dbReference type="EMBL" id="EKM60028.1"/>
    </source>
</evidence>